<evidence type="ECO:0000313" key="3">
    <source>
        <dbReference type="EMBL" id="MFE4106445.1"/>
    </source>
</evidence>
<accession>A0ABW6IE38</accession>
<dbReference type="Pfam" id="PF00535">
    <property type="entry name" value="Glycos_transf_2"/>
    <property type="match status" value="1"/>
</dbReference>
<reference evidence="3 4" key="1">
    <citation type="submission" date="2024-10" db="EMBL/GenBank/DDBJ databases">
        <authorList>
            <person name="Ratan Roy A."/>
            <person name="Morales Sandoval P.H."/>
            <person name="De Los Santos Villalobos S."/>
            <person name="Chakraborty S."/>
            <person name="Mukherjee J."/>
        </authorList>
    </citation>
    <scope>NUCLEOTIDE SEQUENCE [LARGE SCALE GENOMIC DNA]</scope>
    <source>
        <strain evidence="3 4">S1</strain>
    </source>
</reference>
<comment type="caution">
    <text evidence="3">The sequence shown here is derived from an EMBL/GenBank/DDBJ whole genome shotgun (WGS) entry which is preliminary data.</text>
</comment>
<dbReference type="SUPFAM" id="SSF48452">
    <property type="entry name" value="TPR-like"/>
    <property type="match status" value="2"/>
</dbReference>
<keyword evidence="1" id="KW-0802">TPR repeat</keyword>
<evidence type="ECO:0000313" key="4">
    <source>
        <dbReference type="Proteomes" id="UP001600165"/>
    </source>
</evidence>
<dbReference type="Gene3D" id="1.25.40.10">
    <property type="entry name" value="Tetratricopeptide repeat domain"/>
    <property type="match status" value="2"/>
</dbReference>
<evidence type="ECO:0000259" key="2">
    <source>
        <dbReference type="Pfam" id="PF00535"/>
    </source>
</evidence>
<feature type="domain" description="Glycosyltransferase 2-like" evidence="2">
    <location>
        <begin position="5"/>
        <end position="90"/>
    </location>
</feature>
<dbReference type="SUPFAM" id="SSF53448">
    <property type="entry name" value="Nucleotide-diphospho-sugar transferases"/>
    <property type="match status" value="1"/>
</dbReference>
<dbReference type="PROSITE" id="PS50293">
    <property type="entry name" value="TPR_REGION"/>
    <property type="match status" value="1"/>
</dbReference>
<dbReference type="InterPro" id="IPR011990">
    <property type="entry name" value="TPR-like_helical_dom_sf"/>
</dbReference>
<dbReference type="InterPro" id="IPR029044">
    <property type="entry name" value="Nucleotide-diphossugar_trans"/>
</dbReference>
<protein>
    <submittedName>
        <fullName evidence="3">Tetratricopeptide repeat protein</fullName>
    </submittedName>
</protein>
<dbReference type="InterPro" id="IPR001173">
    <property type="entry name" value="Glyco_trans_2-like"/>
</dbReference>
<keyword evidence="4" id="KW-1185">Reference proteome</keyword>
<name>A0ABW6IE38_9CYAN</name>
<dbReference type="Pfam" id="PF13414">
    <property type="entry name" value="TPR_11"/>
    <property type="match status" value="2"/>
</dbReference>
<dbReference type="PROSITE" id="PS50005">
    <property type="entry name" value="TPR"/>
    <property type="match status" value="2"/>
</dbReference>
<sequence>MTLTLCMIVKNEAARIGGCLDSVQSVADEIVVVDTGSTDQTEQIARMRGAQVYAYEWQNDFAAARNFALTKASQDWILVLDGDERLAPQAGAQLKRLLAGQTINGLSLETVLALNLIRQEVGANQSPYTLVARLFRNRADICFARPYHETIDQSVQAILAQEPSWRVVDWPQVALLHEGYTAEAIATQDKFNRAKTSLEGYLAHHPDDAYICNKLGALYTQTGDWQRGSELLQRGLAAVQAANSEMEAMTLYELHYHLGLAQRQARALPEAMNHYQQAIAQPILAKLKLGAYLNLGAVHMAQKQVDAAITCFRQATVIDSTFAIAFYNLGIAYRTKGYGYLEPAIAAYQQAIALQPAYAAAYQNLGVALFKLGKLPESLQAFQQAIALYEKTDPAAAAHLKQELKQLALPKQ</sequence>
<feature type="repeat" description="TPR" evidence="1">
    <location>
        <begin position="359"/>
        <end position="392"/>
    </location>
</feature>
<feature type="repeat" description="TPR" evidence="1">
    <location>
        <begin position="289"/>
        <end position="322"/>
    </location>
</feature>
<proteinExistence type="predicted"/>
<dbReference type="Proteomes" id="UP001600165">
    <property type="component" value="Unassembled WGS sequence"/>
</dbReference>
<dbReference type="PANTHER" id="PTHR43630">
    <property type="entry name" value="POLY-BETA-1,6-N-ACETYL-D-GLUCOSAMINE SYNTHASE"/>
    <property type="match status" value="1"/>
</dbReference>
<organism evidence="3 4">
    <name type="scientific">Almyronema epifaneia S1</name>
    <dbReference type="NCBI Taxonomy" id="2991925"/>
    <lineage>
        <taxon>Bacteria</taxon>
        <taxon>Bacillati</taxon>
        <taxon>Cyanobacteriota</taxon>
        <taxon>Cyanophyceae</taxon>
        <taxon>Nodosilineales</taxon>
        <taxon>Nodosilineaceae</taxon>
        <taxon>Almyronema</taxon>
        <taxon>Almyronema epifaneia</taxon>
    </lineage>
</organism>
<dbReference type="InterPro" id="IPR019734">
    <property type="entry name" value="TPR_rpt"/>
</dbReference>
<dbReference type="Gene3D" id="3.90.550.10">
    <property type="entry name" value="Spore Coat Polysaccharide Biosynthesis Protein SpsA, Chain A"/>
    <property type="match status" value="1"/>
</dbReference>
<dbReference type="EMBL" id="JBHZOL010000065">
    <property type="protein sequence ID" value="MFE4106445.1"/>
    <property type="molecule type" value="Genomic_DNA"/>
</dbReference>
<dbReference type="SMART" id="SM00028">
    <property type="entry name" value="TPR"/>
    <property type="match status" value="5"/>
</dbReference>
<evidence type="ECO:0000256" key="1">
    <source>
        <dbReference type="PROSITE-ProRule" id="PRU00339"/>
    </source>
</evidence>
<dbReference type="RefSeq" id="WP_377964205.1">
    <property type="nucleotide sequence ID" value="NZ_JBHZOL010000065.1"/>
</dbReference>
<gene>
    <name evidence="3" type="ORF">ACFVKH_09170</name>
</gene>
<dbReference type="PANTHER" id="PTHR43630:SF2">
    <property type="entry name" value="GLYCOSYLTRANSFERASE"/>
    <property type="match status" value="1"/>
</dbReference>
<dbReference type="CDD" id="cd02511">
    <property type="entry name" value="Beta4Glucosyltransferase"/>
    <property type="match status" value="1"/>
</dbReference>